<dbReference type="GO" id="GO:0004527">
    <property type="term" value="F:exonuclease activity"/>
    <property type="evidence" value="ECO:0007669"/>
    <property type="project" value="UniProtKB-KW"/>
</dbReference>
<keyword evidence="4 9" id="KW-0378">Hydrolase</keyword>
<evidence type="ECO:0000313" key="12">
    <source>
        <dbReference type="Proteomes" id="UP000182190"/>
    </source>
</evidence>
<comment type="caution">
    <text evidence="11">The sequence shown here is derived from an EMBL/GenBank/DDBJ whole genome shotgun (WGS) entry which is preliminary data.</text>
</comment>
<evidence type="ECO:0000256" key="5">
    <source>
        <dbReference type="ARBA" id="ARBA00022806"/>
    </source>
</evidence>
<dbReference type="InterPro" id="IPR050534">
    <property type="entry name" value="Coronavir_polyprotein_1ab"/>
</dbReference>
<sequence length="1967" mass="222486">MTTYLLGAVRAVVTDEDIDRLIPQLPEEAADAVIMLGAGYSIEEVLDLQDKKHKQNVDPNNLDAALEKDDSKRRFHVITDDADLLEILAAPLEKWRVFLHPSQRRLVERDWKGPVRVLGGAGTGKTVVAMHRAKWLAEHRFTNPSDRILFTTFTRNLAVDIEANLRKICSAETMRRIKVENIDAWVATFLKSEGITAKIVYDDQLAELWENVYQCKPESPSLPLSFYKDEWREVIQANKVTSLKQYLTIPRTGRGTKLNRVQRAAIWPVFEEYRSLLQQKGWKESEDAMRDVCSLLQSKEGESLPFKAVIVDEAQDMSEAAFCLIQAIVTSNNGSNDIFIVGDPHQRIYGRKVVLSRCGIDIRGRSHKLRINYRTTDETRKWATAILTGVSVDDLDGGQDDLKGYRSLLHGSEPSIHGFPSFDEEINFISNYLRGIENGGTALSNNCIVVRTNHLVKQYSSALNQLGIKTREIRRSEPDNLSHPGVRIATMHRVKGLQFNYVILAGVNKDVLPLKSALGSASDNAARNTVINSERFLLHVAATRAKQEVVVSYYGQSSNFLTAFFTNNSTPTSTELPSIRATDVGEYIRYHSCDRRFKLKLNNYKEAKKLPVFELIFETSLDPVLEAVGRTKELEWEQSLMQSGLVPLTHEDSSSQIHATAWNDFVARLADLSCGKKAYGREIAVNGILGTFHISGQIDFVVLLWDGNQPTLRLVEGKASRKDRTYHRAQLALYWILVRQLVQLNPVKVGGQLLQVEQIEAVVVRIDELTNQIQDILALEPLDFQTLEADLTHLLDSNGRLNKIIDRDLDELDYQLDAKCSDCTLSVHCLAESARQRRLELLGIDPSTIRALKAAGINNIDGLADLDLSGTEAVYIRRDISFTENLELLKIKAGARRRTLPGGDSYINDYEVKELTKYSAHLQQTLLPCHIIDGISLLRVFLSVEYDYAENRIVALCAHVTNSQAVLDTKFEGKNGKRQPAAVVQELVNIEGQKNKYQERALRGKDIIRFQQTAWTGNYQEDTQSEKNLIQEFFTELVKAIASVAGTETAPIHFYVWSKQEMTQLIEGCSRVGSEVLSCLQQLMGLRRDLDNEQLIYTCLDSEVDRCYALGWTGRDLAVVTSLNWYGHKYHWLRIVQGTPVYLDRKEAFFRDIFDFVKYNLHINNQGQWIANPEDNSEKQKFEIRLRFFNSLSAAYWRGYWGTLPSKDNLEPNSKLKTAIEDYNNAQKPDYLKEYLCARTHAIRWIEERFPDWLLNPEIEKPSFRIADLSNFDLNVNNIAQAAIDFLRLDHYVNLNDWISAHLVPPLYRVSRGRTLPVRNVQIQSSSFWNRCLTATIYLDNYEINPEVIKANCTIEEGSFVRVTPCFDNPHKGQTIKQLTSGVGFTCAVERIDWGSGLIKLKVIHSKQNRYQLPGSGRKDTGLVFEFATLDESPSDFVAHRVDTKLNTNQNHHLYQWFDPTNPRIPEQVIPPADELNIYQNYLESLRLKRGNGSDEPLHSNQIEAIIKGLHTRIQLLQGPPGTGKTDTTAIATFLRIIARRNIGDIVLVAASTHTAVDTLLLRINKHLSTLREYTDRCGLAVPPIILSRVDAKEEEGEKFNNTSIRLFNTHQCANEVNQLRSEGVMVIGGTVTGMLKLAESMGNQFQVHTLIVDEASMMAFPHFLSLATLVSVNGEIMLAGDHRQLAPIVAHDWEKEDRPPVVLYQPYVSAYEAVQNLKNNSLTPITDSAILGSALNHTFRLPFIIRHLIAGVYRLDKIELQGVPAPQTNLFAQLTQNPWQTIWNSEQGLFLVVHSESNSRRSNLTEVQIIEQIIAQAEGLSEKSIAIVTPHRAQRTQLKTSLAAYNHLIRVVDTVEKLQGGECHNIIVSATASDSVVIGKNVEFILDLNRSNVAFSRAQKRLIVVCSQTLLDYIPADLEHYKETMLWKDLRSTCSQLIGTKNINSYLVEVFIPILKSLKINHTNSL</sequence>
<dbReference type="SUPFAM" id="SSF52540">
    <property type="entry name" value="P-loop containing nucleoside triphosphate hydrolases"/>
    <property type="match status" value="2"/>
</dbReference>
<dbReference type="InterPro" id="IPR038726">
    <property type="entry name" value="PDDEXK_AddAB-type"/>
</dbReference>
<keyword evidence="6" id="KW-0269">Exonuclease</keyword>
<keyword evidence="7 9" id="KW-0067">ATP-binding</keyword>
<evidence type="ECO:0000256" key="7">
    <source>
        <dbReference type="ARBA" id="ARBA00022840"/>
    </source>
</evidence>
<accession>A0A7Z9BLF8</accession>
<keyword evidence="12" id="KW-1185">Reference proteome</keyword>
<evidence type="ECO:0000259" key="10">
    <source>
        <dbReference type="PROSITE" id="PS51198"/>
    </source>
</evidence>
<dbReference type="Pfam" id="PF00580">
    <property type="entry name" value="UvrD-helicase"/>
    <property type="match status" value="1"/>
</dbReference>
<evidence type="ECO:0000256" key="9">
    <source>
        <dbReference type="PROSITE-ProRule" id="PRU00560"/>
    </source>
</evidence>
<dbReference type="Pfam" id="PF13087">
    <property type="entry name" value="AAA_12"/>
    <property type="match status" value="1"/>
</dbReference>
<evidence type="ECO:0000256" key="2">
    <source>
        <dbReference type="ARBA" id="ARBA00022741"/>
    </source>
</evidence>
<evidence type="ECO:0000256" key="6">
    <source>
        <dbReference type="ARBA" id="ARBA00022839"/>
    </source>
</evidence>
<dbReference type="InterPro" id="IPR047187">
    <property type="entry name" value="SF1_C_Upf1"/>
</dbReference>
<dbReference type="InterPro" id="IPR027417">
    <property type="entry name" value="P-loop_NTPase"/>
</dbReference>
<dbReference type="GO" id="GO:0043139">
    <property type="term" value="F:5'-3' DNA helicase activity"/>
    <property type="evidence" value="ECO:0007669"/>
    <property type="project" value="TreeGrafter"/>
</dbReference>
<feature type="binding site" evidence="9">
    <location>
        <begin position="119"/>
        <end position="126"/>
    </location>
    <ligand>
        <name>ATP</name>
        <dbReference type="ChEBI" id="CHEBI:30616"/>
    </ligand>
</feature>
<keyword evidence="5 9" id="KW-0347">Helicase</keyword>
<dbReference type="PANTHER" id="PTHR43788:SF8">
    <property type="entry name" value="DNA-BINDING PROTEIN SMUBP-2"/>
    <property type="match status" value="1"/>
</dbReference>
<dbReference type="EMBL" id="CZCS02000163">
    <property type="protein sequence ID" value="VXD17060.1"/>
    <property type="molecule type" value="Genomic_DNA"/>
</dbReference>
<evidence type="ECO:0000256" key="8">
    <source>
        <dbReference type="ARBA" id="ARBA00023204"/>
    </source>
</evidence>
<dbReference type="PROSITE" id="PS51198">
    <property type="entry name" value="UVRD_HELICASE_ATP_BIND"/>
    <property type="match status" value="1"/>
</dbReference>
<dbReference type="Proteomes" id="UP000182190">
    <property type="component" value="Unassembled WGS sequence"/>
</dbReference>
<gene>
    <name evidence="11" type="ORF">PL9631_250154</name>
</gene>
<proteinExistence type="predicted"/>
<dbReference type="Pfam" id="PF12705">
    <property type="entry name" value="PDDEXK_1"/>
    <property type="match status" value="1"/>
</dbReference>
<name>A0A7Z9BLF8_9CYAN</name>
<dbReference type="CDD" id="cd18808">
    <property type="entry name" value="SF1_C_Upf1"/>
    <property type="match status" value="1"/>
</dbReference>
<dbReference type="Gene3D" id="1.10.10.160">
    <property type="match status" value="1"/>
</dbReference>
<reference evidence="11" key="1">
    <citation type="submission" date="2019-10" db="EMBL/GenBank/DDBJ databases">
        <authorList>
            <consortium name="Genoscope - CEA"/>
            <person name="William W."/>
        </authorList>
    </citation>
    <scope>NUCLEOTIDE SEQUENCE [LARGE SCALE GENOMIC DNA]</scope>
    <source>
        <strain evidence="11">BBR_PRJEB10994</strain>
    </source>
</reference>
<protein>
    <recommendedName>
        <fullName evidence="10">UvrD-like helicase ATP-binding domain-containing protein</fullName>
    </recommendedName>
</protein>
<dbReference type="RefSeq" id="WP_197046250.1">
    <property type="nucleotide sequence ID" value="NZ_LR734992.1"/>
</dbReference>
<organism evidence="11 12">
    <name type="scientific">Planktothrix paucivesiculata PCC 9631</name>
    <dbReference type="NCBI Taxonomy" id="671071"/>
    <lineage>
        <taxon>Bacteria</taxon>
        <taxon>Bacillati</taxon>
        <taxon>Cyanobacteriota</taxon>
        <taxon>Cyanophyceae</taxon>
        <taxon>Oscillatoriophycideae</taxon>
        <taxon>Oscillatoriales</taxon>
        <taxon>Microcoleaceae</taxon>
        <taxon>Planktothrix</taxon>
    </lineage>
</organism>
<feature type="domain" description="UvrD-like helicase ATP-binding" evidence="10">
    <location>
        <begin position="98"/>
        <end position="376"/>
    </location>
</feature>
<keyword evidence="8" id="KW-0234">DNA repair</keyword>
<dbReference type="InterPro" id="IPR041679">
    <property type="entry name" value="DNA2/NAM7-like_C"/>
</dbReference>
<dbReference type="GO" id="GO:0005524">
    <property type="term" value="F:ATP binding"/>
    <property type="evidence" value="ECO:0007669"/>
    <property type="project" value="UniProtKB-UniRule"/>
</dbReference>
<dbReference type="InterPro" id="IPR014016">
    <property type="entry name" value="UvrD-like_ATP-bd"/>
</dbReference>
<keyword evidence="2 9" id="KW-0547">Nucleotide-binding</keyword>
<dbReference type="Pfam" id="PF13245">
    <property type="entry name" value="AAA_19"/>
    <property type="match status" value="1"/>
</dbReference>
<evidence type="ECO:0000256" key="1">
    <source>
        <dbReference type="ARBA" id="ARBA00022722"/>
    </source>
</evidence>
<dbReference type="Pfam" id="PF13361">
    <property type="entry name" value="UvrD_C"/>
    <property type="match status" value="1"/>
</dbReference>
<dbReference type="PANTHER" id="PTHR43788">
    <property type="entry name" value="DNA2/NAM7 HELICASE FAMILY MEMBER"/>
    <property type="match status" value="1"/>
</dbReference>
<keyword evidence="1" id="KW-0540">Nuclease</keyword>
<keyword evidence="3" id="KW-0227">DNA damage</keyword>
<dbReference type="InterPro" id="IPR014017">
    <property type="entry name" value="DNA_helicase_UvrD-like_C"/>
</dbReference>
<dbReference type="InterPro" id="IPR013986">
    <property type="entry name" value="DExx_box_DNA_helicase_dom_sf"/>
</dbReference>
<evidence type="ECO:0000313" key="11">
    <source>
        <dbReference type="EMBL" id="VXD17060.1"/>
    </source>
</evidence>
<evidence type="ECO:0000256" key="3">
    <source>
        <dbReference type="ARBA" id="ARBA00022763"/>
    </source>
</evidence>
<evidence type="ECO:0000256" key="4">
    <source>
        <dbReference type="ARBA" id="ARBA00022801"/>
    </source>
</evidence>
<dbReference type="GO" id="GO:0006281">
    <property type="term" value="P:DNA repair"/>
    <property type="evidence" value="ECO:0007669"/>
    <property type="project" value="UniProtKB-KW"/>
</dbReference>
<dbReference type="Gene3D" id="3.40.50.300">
    <property type="entry name" value="P-loop containing nucleotide triphosphate hydrolases"/>
    <property type="match status" value="4"/>
</dbReference>